<evidence type="ECO:0000256" key="1">
    <source>
        <dbReference type="SAM" id="Phobius"/>
    </source>
</evidence>
<accession>A0A1M6INC9</accession>
<gene>
    <name evidence="3" type="ORF">SAMN02745176_03333</name>
</gene>
<dbReference type="Pfam" id="PF19701">
    <property type="entry name" value="DUF6199"/>
    <property type="match status" value="1"/>
</dbReference>
<feature type="transmembrane region" description="Helical" evidence="1">
    <location>
        <begin position="7"/>
        <end position="25"/>
    </location>
</feature>
<dbReference type="InterPro" id="IPR045679">
    <property type="entry name" value="DUF6199"/>
</dbReference>
<dbReference type="AlphaFoldDB" id="A0A1M6INC9"/>
<keyword evidence="4" id="KW-1185">Reference proteome</keyword>
<keyword evidence="1" id="KW-0812">Transmembrane</keyword>
<evidence type="ECO:0000259" key="2">
    <source>
        <dbReference type="Pfam" id="PF19701"/>
    </source>
</evidence>
<dbReference type="Proteomes" id="UP000184442">
    <property type="component" value="Unassembled WGS sequence"/>
</dbReference>
<keyword evidence="1" id="KW-1133">Transmembrane helix</keyword>
<feature type="transmembrane region" description="Helical" evidence="1">
    <location>
        <begin position="52"/>
        <end position="73"/>
    </location>
</feature>
<dbReference type="STRING" id="1122184.SAMN02745176_03333"/>
<evidence type="ECO:0000313" key="4">
    <source>
        <dbReference type="Proteomes" id="UP000184442"/>
    </source>
</evidence>
<proteinExistence type="predicted"/>
<protein>
    <recommendedName>
        <fullName evidence="2">DUF6199 domain-containing protein</fullName>
    </recommendedName>
</protein>
<organism evidence="3 4">
    <name type="scientific">Lutispora thermophila DSM 19022</name>
    <dbReference type="NCBI Taxonomy" id="1122184"/>
    <lineage>
        <taxon>Bacteria</taxon>
        <taxon>Bacillati</taxon>
        <taxon>Bacillota</taxon>
        <taxon>Clostridia</taxon>
        <taxon>Lutisporales</taxon>
        <taxon>Lutisporaceae</taxon>
        <taxon>Lutispora</taxon>
    </lineage>
</organism>
<sequence>MIFTKLLLITFVFLPIIIALLHGIINPKSSFLLGKIWKIKNEIEPTDFVLDLHKIFCIAMLIIVIIMLFIMIIS</sequence>
<name>A0A1M6INC9_9FIRM</name>
<evidence type="ECO:0000313" key="3">
    <source>
        <dbReference type="EMBL" id="SHJ35849.1"/>
    </source>
</evidence>
<reference evidence="3 4" key="1">
    <citation type="submission" date="2016-11" db="EMBL/GenBank/DDBJ databases">
        <authorList>
            <person name="Jaros S."/>
            <person name="Januszkiewicz K."/>
            <person name="Wedrychowicz H."/>
        </authorList>
    </citation>
    <scope>NUCLEOTIDE SEQUENCE [LARGE SCALE GENOMIC DNA]</scope>
    <source>
        <strain evidence="3 4">DSM 19022</strain>
    </source>
</reference>
<feature type="domain" description="DUF6199" evidence="2">
    <location>
        <begin position="13"/>
        <end position="70"/>
    </location>
</feature>
<dbReference type="EMBL" id="FQZS01000035">
    <property type="protein sequence ID" value="SHJ35849.1"/>
    <property type="molecule type" value="Genomic_DNA"/>
</dbReference>
<keyword evidence="1" id="KW-0472">Membrane</keyword>